<dbReference type="InterPro" id="IPR046554">
    <property type="entry name" value="DUF6708"/>
</dbReference>
<keyword evidence="1" id="KW-0472">Membrane</keyword>
<evidence type="ECO:0000256" key="1">
    <source>
        <dbReference type="SAM" id="Phobius"/>
    </source>
</evidence>
<evidence type="ECO:0000313" key="4">
    <source>
        <dbReference type="Proteomes" id="UP000235616"/>
    </source>
</evidence>
<organism evidence="3 4">
    <name type="scientific">Trinickia dabaoshanensis</name>
    <dbReference type="NCBI Taxonomy" id="564714"/>
    <lineage>
        <taxon>Bacteria</taxon>
        <taxon>Pseudomonadati</taxon>
        <taxon>Pseudomonadota</taxon>
        <taxon>Betaproteobacteria</taxon>
        <taxon>Burkholderiales</taxon>
        <taxon>Burkholderiaceae</taxon>
        <taxon>Trinickia</taxon>
    </lineage>
</organism>
<accession>A0A2N7VJZ3</accession>
<evidence type="ECO:0000313" key="3">
    <source>
        <dbReference type="EMBL" id="PMS17481.1"/>
    </source>
</evidence>
<evidence type="ECO:0000259" key="2">
    <source>
        <dbReference type="Pfam" id="PF20455"/>
    </source>
</evidence>
<keyword evidence="1" id="KW-0812">Transmembrane</keyword>
<dbReference type="EMBL" id="PNYA01000019">
    <property type="protein sequence ID" value="PMS17481.1"/>
    <property type="molecule type" value="Genomic_DNA"/>
</dbReference>
<gene>
    <name evidence="3" type="ORF">C0Z18_20575</name>
</gene>
<dbReference type="Proteomes" id="UP000235616">
    <property type="component" value="Unassembled WGS sequence"/>
</dbReference>
<dbReference type="Pfam" id="PF20455">
    <property type="entry name" value="DUF6708"/>
    <property type="match status" value="1"/>
</dbReference>
<keyword evidence="1" id="KW-1133">Transmembrane helix</keyword>
<dbReference type="OrthoDB" id="8915060at2"/>
<proteinExistence type="predicted"/>
<keyword evidence="4" id="KW-1185">Reference proteome</keyword>
<comment type="caution">
    <text evidence="3">The sequence shown here is derived from an EMBL/GenBank/DDBJ whole genome shotgun (WGS) entry which is preliminary data.</text>
</comment>
<feature type="domain" description="DUF6708" evidence="2">
    <location>
        <begin position="114"/>
        <end position="313"/>
    </location>
</feature>
<protein>
    <recommendedName>
        <fullName evidence="2">DUF6708 domain-containing protein</fullName>
    </recommendedName>
</protein>
<reference evidence="3 4" key="1">
    <citation type="submission" date="2018-01" db="EMBL/GenBank/DDBJ databases">
        <title>Whole genome analyses suggest that Burkholderia sensu lato contains two further novel genera in the rhizoxinica-symbiotica group Mycetohabitans gen. nov., and Trinickia gen. nov.: implications for the evolution of diazotrophy and nodulation in the Burkholderiaceae.</title>
        <authorList>
            <person name="Estrada-de los Santos P."/>
            <person name="Palmer M."/>
            <person name="Chavez-Ramirez B."/>
            <person name="Beukes C."/>
            <person name="Steenkamp E.T."/>
            <person name="Hirsch A.M."/>
            <person name="Manyaka P."/>
            <person name="Maluk M."/>
            <person name="Lafos M."/>
            <person name="Crook M."/>
            <person name="Gross E."/>
            <person name="Simon M.F."/>
            <person name="Bueno dos Reis Junior F."/>
            <person name="Poole P.S."/>
            <person name="Venter S.N."/>
            <person name="James E.K."/>
        </authorList>
    </citation>
    <scope>NUCLEOTIDE SEQUENCE [LARGE SCALE GENOMIC DNA]</scope>
    <source>
        <strain evidence="3 4">GIMN1.004</strain>
    </source>
</reference>
<sequence length="323" mass="36031">MAFDGLSWYRMNRPVAEEEVAARLQTSESCSDAPKDGNTVFSMSNAYLEVSDANFREKGWGLLGFLLPGSFSLAGTAGILRMMTHIPPVYEERGQLGIIHGLLGFFLVVMLCLLGVGIWGLTRDCFNYTRKPIRFNRLNQTVYVFRHNGPGGVLSIPWDKAFFYVERKPRAGLARTAPRLIRCLVLDGNGQVVDTFSVGRRVVLTAEETSAAGQQVMDLLYGNFEFYRRFMKDGPSSVPPVTEFLSTKISFRNSLKMQFQDVPDIIQSRNPAFLLLLAVTALPSLIQATVHYLAQLTCREPVWPEDVERACNSSRKQATGVAS</sequence>
<dbReference type="RefSeq" id="WP_102647272.1">
    <property type="nucleotide sequence ID" value="NZ_PNYA01000019.1"/>
</dbReference>
<feature type="transmembrane region" description="Helical" evidence="1">
    <location>
        <begin position="60"/>
        <end position="80"/>
    </location>
</feature>
<name>A0A2N7VJZ3_9BURK</name>
<feature type="transmembrane region" description="Helical" evidence="1">
    <location>
        <begin position="101"/>
        <end position="121"/>
    </location>
</feature>
<dbReference type="AlphaFoldDB" id="A0A2N7VJZ3"/>